<dbReference type="OrthoDB" id="2426870at2759"/>
<proteinExistence type="predicted"/>
<evidence type="ECO:0000313" key="1">
    <source>
        <dbReference type="EMBL" id="KAG0287250.1"/>
    </source>
</evidence>
<name>A0A9P6QQ44_9FUNG</name>
<dbReference type="Gene3D" id="1.10.150.20">
    <property type="entry name" value="5' to 3' exonuclease, C-terminal subdomain"/>
    <property type="match status" value="1"/>
</dbReference>
<dbReference type="AlphaFoldDB" id="A0A9P6QQ44"/>
<comment type="caution">
    <text evidence="1">The sequence shown here is derived from an EMBL/GenBank/DDBJ whole genome shotgun (WGS) entry which is preliminary data.</text>
</comment>
<dbReference type="EMBL" id="JAAAIN010003172">
    <property type="protein sequence ID" value="KAG0287250.1"/>
    <property type="molecule type" value="Genomic_DNA"/>
</dbReference>
<accession>A0A9P6QQ44</accession>
<reference evidence="1" key="1">
    <citation type="journal article" date="2020" name="Fungal Divers.">
        <title>Resolving the Mortierellaceae phylogeny through synthesis of multi-gene phylogenetics and phylogenomics.</title>
        <authorList>
            <person name="Vandepol N."/>
            <person name="Liber J."/>
            <person name="Desiro A."/>
            <person name="Na H."/>
            <person name="Kennedy M."/>
            <person name="Barry K."/>
            <person name="Grigoriev I.V."/>
            <person name="Miller A.N."/>
            <person name="O'Donnell K."/>
            <person name="Stajich J.E."/>
            <person name="Bonito G."/>
        </authorList>
    </citation>
    <scope>NUCLEOTIDE SEQUENCE</scope>
    <source>
        <strain evidence="1">NVP60</strain>
    </source>
</reference>
<sequence length="127" mass="13752">MSTTKLTALACVSSNDYNKNIPSMGIATNYHLIKNLPNADVPSLIKGYLESAQMVCNNQEGIDFTASTLVFTTMTQEIAVTAGVSSATPLTASPISSLSYELLCQQCKMVKDQHARAKEQKCLSIMR</sequence>
<keyword evidence="2" id="KW-1185">Reference proteome</keyword>
<dbReference type="Proteomes" id="UP000823405">
    <property type="component" value="Unassembled WGS sequence"/>
</dbReference>
<protein>
    <submittedName>
        <fullName evidence="1">Uncharacterized protein</fullName>
    </submittedName>
</protein>
<evidence type="ECO:0000313" key="2">
    <source>
        <dbReference type="Proteomes" id="UP000823405"/>
    </source>
</evidence>
<organism evidence="1 2">
    <name type="scientific">Linnemannia gamsii</name>
    <dbReference type="NCBI Taxonomy" id="64522"/>
    <lineage>
        <taxon>Eukaryota</taxon>
        <taxon>Fungi</taxon>
        <taxon>Fungi incertae sedis</taxon>
        <taxon>Mucoromycota</taxon>
        <taxon>Mortierellomycotina</taxon>
        <taxon>Mortierellomycetes</taxon>
        <taxon>Mortierellales</taxon>
        <taxon>Mortierellaceae</taxon>
        <taxon>Linnemannia</taxon>
    </lineage>
</organism>
<gene>
    <name evidence="1" type="ORF">BGZ97_007155</name>
</gene>